<evidence type="ECO:0000256" key="4">
    <source>
        <dbReference type="ARBA" id="ARBA00022833"/>
    </source>
</evidence>
<dbReference type="PANTHER" id="PTHR46367:SF1">
    <property type="entry name" value="ATAXIN-7-LIKE PROTEIN 3"/>
    <property type="match status" value="1"/>
</dbReference>
<keyword evidence="4" id="KW-0862">Zinc</keyword>
<dbReference type="InterPro" id="IPR051078">
    <property type="entry name" value="SGF11"/>
</dbReference>
<comment type="subunit">
    <text evidence="10">Component of some SAGA transcription coactivator-HAT complexes.</text>
</comment>
<evidence type="ECO:0000256" key="8">
    <source>
        <dbReference type="ARBA" id="ARBA00023163"/>
    </source>
</evidence>
<sequence>MLQETLKAYLDHYYFNYYNNQQTKQQPLMESFGMFSIAYTTAQYISYLLFGITVFIIKCYMSFYILSCCHEILEDHREGSINARSKSVHLMMSLLMLTLTFIGLYGIYTFHLGLILTWLLLKPFIRILELESPTWTTFVMIIIAMETMHTDFNQIKILDNNVSSSENESLESSSITQQQQQSQEIVVAKNSTLITDGQYDLESIANDLYDNILEQICLENTKLDIFGHSVNGIKKLECVCPNCSRTCAAFRLAPHLEKCLGMGRNSSRLASKRIALVIKNSNGANSE</sequence>
<protein>
    <recommendedName>
        <fullName evidence="10">SAGA-associated factor 11</fullName>
    </recommendedName>
</protein>
<keyword evidence="6" id="KW-0805">Transcription regulation</keyword>
<keyword evidence="2" id="KW-0479">Metal-binding</keyword>
<dbReference type="EMBL" id="NJHN03000054">
    <property type="protein sequence ID" value="KAH9419961.1"/>
    <property type="molecule type" value="Genomic_DNA"/>
</dbReference>
<evidence type="ECO:0000256" key="3">
    <source>
        <dbReference type="ARBA" id="ARBA00022771"/>
    </source>
</evidence>
<comment type="similarity">
    <text evidence="10">Belongs to the SGF11 family.</text>
</comment>
<keyword evidence="13" id="KW-1185">Reference proteome</keyword>
<keyword evidence="11" id="KW-1133">Transmembrane helix</keyword>
<dbReference type="PANTHER" id="PTHR46367">
    <property type="entry name" value="ATAXIN-7-LIKE PROTEIN 3"/>
    <property type="match status" value="1"/>
</dbReference>
<feature type="transmembrane region" description="Helical" evidence="11">
    <location>
        <begin position="88"/>
        <end position="121"/>
    </location>
</feature>
<name>A0ABQ8JBH8_DERPT</name>
<evidence type="ECO:0000256" key="7">
    <source>
        <dbReference type="ARBA" id="ARBA00023159"/>
    </source>
</evidence>
<organism evidence="12 13">
    <name type="scientific">Dermatophagoides pteronyssinus</name>
    <name type="common">European house dust mite</name>
    <dbReference type="NCBI Taxonomy" id="6956"/>
    <lineage>
        <taxon>Eukaryota</taxon>
        <taxon>Metazoa</taxon>
        <taxon>Ecdysozoa</taxon>
        <taxon>Arthropoda</taxon>
        <taxon>Chelicerata</taxon>
        <taxon>Arachnida</taxon>
        <taxon>Acari</taxon>
        <taxon>Acariformes</taxon>
        <taxon>Sarcoptiformes</taxon>
        <taxon>Astigmata</taxon>
        <taxon>Psoroptidia</taxon>
        <taxon>Analgoidea</taxon>
        <taxon>Pyroglyphidae</taxon>
        <taxon>Dermatophagoidinae</taxon>
        <taxon>Dermatophagoides</taxon>
    </lineage>
</organism>
<comment type="caution">
    <text evidence="12">The sequence shown here is derived from an EMBL/GenBank/DDBJ whole genome shotgun (WGS) entry which is preliminary data.</text>
</comment>
<evidence type="ECO:0000256" key="1">
    <source>
        <dbReference type="ARBA" id="ARBA00004123"/>
    </source>
</evidence>
<reference evidence="12 13" key="1">
    <citation type="journal article" date="2018" name="J. Allergy Clin. Immunol.">
        <title>High-quality assembly of Dermatophagoides pteronyssinus genome and transcriptome reveals a wide range of novel allergens.</title>
        <authorList>
            <person name="Liu X.Y."/>
            <person name="Yang K.Y."/>
            <person name="Wang M.Q."/>
            <person name="Kwok J.S."/>
            <person name="Zeng X."/>
            <person name="Yang Z."/>
            <person name="Xiao X.J."/>
            <person name="Lau C.P."/>
            <person name="Li Y."/>
            <person name="Huang Z.M."/>
            <person name="Ba J.G."/>
            <person name="Yim A.K."/>
            <person name="Ouyang C.Y."/>
            <person name="Ngai S.M."/>
            <person name="Chan T.F."/>
            <person name="Leung E.L."/>
            <person name="Liu L."/>
            <person name="Liu Z.G."/>
            <person name="Tsui S.K."/>
        </authorList>
    </citation>
    <scope>NUCLEOTIDE SEQUENCE [LARGE SCALE GENOMIC DNA]</scope>
    <source>
        <strain evidence="12">Derp</strain>
    </source>
</reference>
<keyword evidence="9" id="KW-0539">Nucleus</keyword>
<keyword evidence="8" id="KW-0804">Transcription</keyword>
<keyword evidence="11" id="KW-0472">Membrane</keyword>
<evidence type="ECO:0000256" key="6">
    <source>
        <dbReference type="ARBA" id="ARBA00023015"/>
    </source>
</evidence>
<evidence type="ECO:0000313" key="12">
    <source>
        <dbReference type="EMBL" id="KAH9419961.1"/>
    </source>
</evidence>
<evidence type="ECO:0000256" key="11">
    <source>
        <dbReference type="SAM" id="Phobius"/>
    </source>
</evidence>
<evidence type="ECO:0000256" key="2">
    <source>
        <dbReference type="ARBA" id="ARBA00022723"/>
    </source>
</evidence>
<keyword evidence="7 10" id="KW-0010">Activator</keyword>
<dbReference type="Proteomes" id="UP000887458">
    <property type="component" value="Unassembled WGS sequence"/>
</dbReference>
<comment type="function">
    <text evidence="10">Component of the transcription regulatory histone acetylation (HAT) complex SAGA, a multiprotein complex that activates transcription by remodeling chromatin and mediating histone acetylation and deubiquitination. Within the SAGA complex, participates in a subcomplex that specifically deubiquitinates histone H2B. The SAGA complex is recruited to specific gene promoters by activators, where it is required for transcription.</text>
</comment>
<gene>
    <name evidence="12" type="primary">ATXN7L3</name>
    <name evidence="12" type="ORF">DERP_001794</name>
</gene>
<accession>A0ABQ8JBH8</accession>
<evidence type="ECO:0000256" key="5">
    <source>
        <dbReference type="ARBA" id="ARBA00022853"/>
    </source>
</evidence>
<dbReference type="InterPro" id="IPR013246">
    <property type="entry name" value="SAGA_su_Sgf11"/>
</dbReference>
<evidence type="ECO:0000256" key="9">
    <source>
        <dbReference type="ARBA" id="ARBA00023242"/>
    </source>
</evidence>
<dbReference type="Gene3D" id="3.30.160.60">
    <property type="entry name" value="Classic Zinc Finger"/>
    <property type="match status" value="1"/>
</dbReference>
<proteinExistence type="inferred from homology"/>
<keyword evidence="11" id="KW-0812">Transmembrane</keyword>
<reference evidence="12 13" key="2">
    <citation type="journal article" date="2022" name="Mol. Biol. Evol.">
        <title>Comparative Genomics Reveals Insights into the Divergent Evolution of Astigmatic Mites and Household Pest Adaptations.</title>
        <authorList>
            <person name="Xiong Q."/>
            <person name="Wan A.T."/>
            <person name="Liu X."/>
            <person name="Fung C.S."/>
            <person name="Xiao X."/>
            <person name="Malainual N."/>
            <person name="Hou J."/>
            <person name="Wang L."/>
            <person name="Wang M."/>
            <person name="Yang K.Y."/>
            <person name="Cui Y."/>
            <person name="Leung E.L."/>
            <person name="Nong W."/>
            <person name="Shin S.K."/>
            <person name="Au S.W."/>
            <person name="Jeong K.Y."/>
            <person name="Chew F.T."/>
            <person name="Hui J.H."/>
            <person name="Leung T.F."/>
            <person name="Tungtrongchitr A."/>
            <person name="Zhong N."/>
            <person name="Liu Z."/>
            <person name="Tsui S.K."/>
        </authorList>
    </citation>
    <scope>NUCLEOTIDE SEQUENCE [LARGE SCALE GENOMIC DNA]</scope>
    <source>
        <strain evidence="12">Derp</strain>
    </source>
</reference>
<evidence type="ECO:0000256" key="10">
    <source>
        <dbReference type="RuleBase" id="RU261113"/>
    </source>
</evidence>
<dbReference type="Pfam" id="PF08209">
    <property type="entry name" value="Sgf11"/>
    <property type="match status" value="1"/>
</dbReference>
<keyword evidence="3" id="KW-0863">Zinc-finger</keyword>
<evidence type="ECO:0000313" key="13">
    <source>
        <dbReference type="Proteomes" id="UP000887458"/>
    </source>
</evidence>
<feature type="transmembrane region" description="Helical" evidence="11">
    <location>
        <begin position="44"/>
        <end position="67"/>
    </location>
</feature>
<comment type="subcellular location">
    <subcellularLocation>
        <location evidence="1 10">Nucleus</location>
    </subcellularLocation>
</comment>
<keyword evidence="5" id="KW-0156">Chromatin regulator</keyword>